<protein>
    <submittedName>
        <fullName evidence="8">G2/M B-type cyclin Cdc13</fullName>
    </submittedName>
</protein>
<dbReference type="GeneID" id="80878504"/>
<dbReference type="InterPro" id="IPR048258">
    <property type="entry name" value="Cyclins_cyclin-box"/>
</dbReference>
<dbReference type="KEGG" id="som:SOMG_05040"/>
<dbReference type="FunFam" id="1.10.472.10:FF:000001">
    <property type="entry name" value="G2/mitotic-specific cyclin"/>
    <property type="match status" value="1"/>
</dbReference>
<dbReference type="EMBL" id="CP115613">
    <property type="protein sequence ID" value="WBW75107.1"/>
    <property type="molecule type" value="Genomic_DNA"/>
</dbReference>
<evidence type="ECO:0000256" key="2">
    <source>
        <dbReference type="ARBA" id="ARBA00023127"/>
    </source>
</evidence>
<dbReference type="InterPro" id="IPR004367">
    <property type="entry name" value="Cyclin_C-dom"/>
</dbReference>
<dbReference type="RefSeq" id="XP_056039350.1">
    <property type="nucleotide sequence ID" value="XM_056183815.1"/>
</dbReference>
<dbReference type="GO" id="GO:0051301">
    <property type="term" value="P:cell division"/>
    <property type="evidence" value="ECO:0007669"/>
    <property type="project" value="UniProtKB-KW"/>
</dbReference>
<sequence length="477" mass="55329">MTTRRLTRQHILANALSNNDENNPSKHLLHSSENAIIPGKKPISTSTSNKKRHALDDVSNFHSKETSAPLASKTANVRHTNAGYPIHRPQERKDTTKVVDDEPVSKKRRQPSALNSLSSFSATHPVDIVSTQPVADFHADAHAKENEALSKKLKKDTEDRVPLQELMHQNAAVEKPELQDWDDLDAEDWADPLMVSEYVVDIFQYLNQLEIETMPSPTYMDRQRELAWKMRGILTDWIIEVHSRFRLLPETLFLAVNIIDRFLSLRVCSLGKLQLVGIAALFIASKYEEVMCPSVQNFVYMADGSYDEEDILQAERYILRVLEFNLAFPNPMNFLRRISKADFYDIQTRTVAKYLVEIALLDHRLLPYPPSQQCAAAMYLAREMLGRGVWNRNLVHYSGYEEHELISVVKKMINYLQKPVRHEAFFKKYASKKFMKASLFVRDWIKKNSMPLEDDIDEDYAYHQEQRIHHDMRDESW</sequence>
<dbReference type="PIRSF" id="PIRSF001771">
    <property type="entry name" value="Cyclin_A_B_D_E"/>
    <property type="match status" value="1"/>
</dbReference>
<dbReference type="SUPFAM" id="SSF47954">
    <property type="entry name" value="Cyclin-like"/>
    <property type="match status" value="2"/>
</dbReference>
<keyword evidence="3" id="KW-0131">Cell cycle</keyword>
<dbReference type="InterPro" id="IPR013763">
    <property type="entry name" value="Cyclin-like_dom"/>
</dbReference>
<evidence type="ECO:0000256" key="5">
    <source>
        <dbReference type="SAM" id="MobiDB-lite"/>
    </source>
</evidence>
<feature type="domain" description="Cyclin-like" evidence="6">
    <location>
        <begin position="236"/>
        <end position="320"/>
    </location>
</feature>
<evidence type="ECO:0000313" key="8">
    <source>
        <dbReference type="EMBL" id="WBW75107.1"/>
    </source>
</evidence>
<name>A0AAF0AXU7_9SCHI</name>
<dbReference type="InterPro" id="IPR006671">
    <property type="entry name" value="Cyclin_N"/>
</dbReference>
<dbReference type="InterPro" id="IPR046965">
    <property type="entry name" value="Cyclin_A/B-like"/>
</dbReference>
<feature type="compositionally biased region" description="Basic and acidic residues" evidence="5">
    <location>
        <begin position="88"/>
        <end position="105"/>
    </location>
</feature>
<dbReference type="InterPro" id="IPR039361">
    <property type="entry name" value="Cyclin"/>
</dbReference>
<feature type="domain" description="Cyclin C-terminal" evidence="7">
    <location>
        <begin position="329"/>
        <end position="443"/>
    </location>
</feature>
<dbReference type="Pfam" id="PF00134">
    <property type="entry name" value="Cyclin_N"/>
    <property type="match status" value="1"/>
</dbReference>
<proteinExistence type="inferred from homology"/>
<dbReference type="GO" id="GO:0016538">
    <property type="term" value="F:cyclin-dependent protein serine/threonine kinase regulator activity"/>
    <property type="evidence" value="ECO:0007669"/>
    <property type="project" value="InterPro"/>
</dbReference>
<dbReference type="SMART" id="SM00385">
    <property type="entry name" value="CYCLIN"/>
    <property type="match status" value="2"/>
</dbReference>
<dbReference type="SMART" id="SM01332">
    <property type="entry name" value="Cyclin_C"/>
    <property type="match status" value="1"/>
</dbReference>
<dbReference type="InterPro" id="IPR036915">
    <property type="entry name" value="Cyclin-like_sf"/>
</dbReference>
<dbReference type="Pfam" id="PF02984">
    <property type="entry name" value="Cyclin_C"/>
    <property type="match status" value="1"/>
</dbReference>
<evidence type="ECO:0000259" key="6">
    <source>
        <dbReference type="SMART" id="SM00385"/>
    </source>
</evidence>
<dbReference type="GO" id="GO:0044772">
    <property type="term" value="P:mitotic cell cycle phase transition"/>
    <property type="evidence" value="ECO:0007669"/>
    <property type="project" value="InterPro"/>
</dbReference>
<evidence type="ECO:0000256" key="3">
    <source>
        <dbReference type="ARBA" id="ARBA00023306"/>
    </source>
</evidence>
<feature type="domain" description="Cyclin-like" evidence="6">
    <location>
        <begin position="333"/>
        <end position="414"/>
    </location>
</feature>
<comment type="similarity">
    <text evidence="4">Belongs to the cyclin family.</text>
</comment>
<gene>
    <name evidence="8" type="primary">cdc13</name>
    <name evidence="8" type="ORF">SOMG_05040</name>
</gene>
<dbReference type="Gene3D" id="1.10.472.10">
    <property type="entry name" value="Cyclin-like"/>
    <property type="match status" value="2"/>
</dbReference>
<dbReference type="PANTHER" id="PTHR10177">
    <property type="entry name" value="CYCLINS"/>
    <property type="match status" value="1"/>
</dbReference>
<dbReference type="AlphaFoldDB" id="A0AAF0AXU7"/>
<keyword evidence="9" id="KW-1185">Reference proteome</keyword>
<evidence type="ECO:0000313" key="9">
    <source>
        <dbReference type="Proteomes" id="UP001212411"/>
    </source>
</evidence>
<dbReference type="PROSITE" id="PS00292">
    <property type="entry name" value="CYCLINS"/>
    <property type="match status" value="1"/>
</dbReference>
<dbReference type="CDD" id="cd20512">
    <property type="entry name" value="CYCLIN_CLBs_yeast_rpt2"/>
    <property type="match status" value="1"/>
</dbReference>
<dbReference type="Proteomes" id="UP001212411">
    <property type="component" value="Chromosome 3"/>
</dbReference>
<dbReference type="CDD" id="cd20568">
    <property type="entry name" value="CYCLIN_CLBs_yeast_rpt1"/>
    <property type="match status" value="1"/>
</dbReference>
<evidence type="ECO:0000256" key="1">
    <source>
        <dbReference type="ARBA" id="ARBA00022618"/>
    </source>
</evidence>
<keyword evidence="2 4" id="KW-0195">Cyclin</keyword>
<feature type="region of interest" description="Disordered" evidence="5">
    <location>
        <begin position="57"/>
        <end position="118"/>
    </location>
</feature>
<evidence type="ECO:0000256" key="4">
    <source>
        <dbReference type="RuleBase" id="RU000383"/>
    </source>
</evidence>
<accession>A0AAF0AXU7</accession>
<reference evidence="8 9" key="1">
    <citation type="journal article" date="2023" name="G3 (Bethesda)">
        <title>A high-quality reference genome for the fission yeast Schizosaccharomyces osmophilus.</title>
        <authorList>
            <person name="Jia G.S."/>
            <person name="Zhang W.C."/>
            <person name="Liang Y."/>
            <person name="Liu X.H."/>
            <person name="Rhind N."/>
            <person name="Pidoux A."/>
            <person name="Brysch-Herzberg M."/>
            <person name="Du L.L."/>
        </authorList>
    </citation>
    <scope>NUCLEOTIDE SEQUENCE [LARGE SCALE GENOMIC DNA]</scope>
    <source>
        <strain evidence="8 9">CBS 15793</strain>
    </source>
</reference>
<keyword evidence="1" id="KW-0132">Cell division</keyword>
<organism evidence="8 9">
    <name type="scientific">Schizosaccharomyces osmophilus</name>
    <dbReference type="NCBI Taxonomy" id="2545709"/>
    <lineage>
        <taxon>Eukaryota</taxon>
        <taxon>Fungi</taxon>
        <taxon>Dikarya</taxon>
        <taxon>Ascomycota</taxon>
        <taxon>Taphrinomycotina</taxon>
        <taxon>Schizosaccharomycetes</taxon>
        <taxon>Schizosaccharomycetales</taxon>
        <taxon>Schizosaccharomycetaceae</taxon>
        <taxon>Schizosaccharomyces</taxon>
    </lineage>
</organism>
<evidence type="ECO:0000259" key="7">
    <source>
        <dbReference type="SMART" id="SM01332"/>
    </source>
</evidence>